<protein>
    <submittedName>
        <fullName evidence="2">Uncharacterized protein</fullName>
    </submittedName>
</protein>
<dbReference type="AlphaFoldDB" id="A0A6G1ITU2"/>
<accession>A0A6G1ITU2</accession>
<evidence type="ECO:0000256" key="1">
    <source>
        <dbReference type="SAM" id="MobiDB-lite"/>
    </source>
</evidence>
<name>A0A6G1ITU2_9PLEO</name>
<evidence type="ECO:0000313" key="3">
    <source>
        <dbReference type="Proteomes" id="UP000799291"/>
    </source>
</evidence>
<feature type="compositionally biased region" description="Basic and acidic residues" evidence="1">
    <location>
        <begin position="24"/>
        <end position="45"/>
    </location>
</feature>
<keyword evidence="3" id="KW-1185">Reference proteome</keyword>
<evidence type="ECO:0000313" key="2">
    <source>
        <dbReference type="EMBL" id="KAF2681361.1"/>
    </source>
</evidence>
<proteinExistence type="predicted"/>
<feature type="region of interest" description="Disordered" evidence="1">
    <location>
        <begin position="14"/>
        <end position="45"/>
    </location>
</feature>
<dbReference type="EMBL" id="MU005592">
    <property type="protein sequence ID" value="KAF2681361.1"/>
    <property type="molecule type" value="Genomic_DNA"/>
</dbReference>
<gene>
    <name evidence="2" type="ORF">K458DRAFT_420854</name>
</gene>
<sequence>MERRPHFDLEYDALECSNSRSQNRKAEAGNKRRTDHSHDLQTHSERKVNRVTLQTYTHPLQPAKESGIRTSRFTHRTRLPSTELRQFLTRGPHQSTASTHSIHHVRFSAPIRQVPSQNTRVAIRAY</sequence>
<reference evidence="2" key="1">
    <citation type="journal article" date="2020" name="Stud. Mycol.">
        <title>101 Dothideomycetes genomes: a test case for predicting lifestyles and emergence of pathogens.</title>
        <authorList>
            <person name="Haridas S."/>
            <person name="Albert R."/>
            <person name="Binder M."/>
            <person name="Bloem J."/>
            <person name="Labutti K."/>
            <person name="Salamov A."/>
            <person name="Andreopoulos B."/>
            <person name="Baker S."/>
            <person name="Barry K."/>
            <person name="Bills G."/>
            <person name="Bluhm B."/>
            <person name="Cannon C."/>
            <person name="Castanera R."/>
            <person name="Culley D."/>
            <person name="Daum C."/>
            <person name="Ezra D."/>
            <person name="Gonzalez J."/>
            <person name="Henrissat B."/>
            <person name="Kuo A."/>
            <person name="Liang C."/>
            <person name="Lipzen A."/>
            <person name="Lutzoni F."/>
            <person name="Magnuson J."/>
            <person name="Mondo S."/>
            <person name="Nolan M."/>
            <person name="Ohm R."/>
            <person name="Pangilinan J."/>
            <person name="Park H.-J."/>
            <person name="Ramirez L."/>
            <person name="Alfaro M."/>
            <person name="Sun H."/>
            <person name="Tritt A."/>
            <person name="Yoshinaga Y."/>
            <person name="Zwiers L.-H."/>
            <person name="Turgeon B."/>
            <person name="Goodwin S."/>
            <person name="Spatafora J."/>
            <person name="Crous P."/>
            <person name="Grigoriev I."/>
        </authorList>
    </citation>
    <scope>NUCLEOTIDE SEQUENCE</scope>
    <source>
        <strain evidence="2">CBS 122367</strain>
    </source>
</reference>
<feature type="region of interest" description="Disordered" evidence="1">
    <location>
        <begin position="57"/>
        <end position="78"/>
    </location>
</feature>
<organism evidence="2 3">
    <name type="scientific">Lentithecium fluviatile CBS 122367</name>
    <dbReference type="NCBI Taxonomy" id="1168545"/>
    <lineage>
        <taxon>Eukaryota</taxon>
        <taxon>Fungi</taxon>
        <taxon>Dikarya</taxon>
        <taxon>Ascomycota</taxon>
        <taxon>Pezizomycotina</taxon>
        <taxon>Dothideomycetes</taxon>
        <taxon>Pleosporomycetidae</taxon>
        <taxon>Pleosporales</taxon>
        <taxon>Massarineae</taxon>
        <taxon>Lentitheciaceae</taxon>
        <taxon>Lentithecium</taxon>
    </lineage>
</organism>
<dbReference type="Proteomes" id="UP000799291">
    <property type="component" value="Unassembled WGS sequence"/>
</dbReference>